<feature type="transmembrane region" description="Helical" evidence="1">
    <location>
        <begin position="101"/>
        <end position="121"/>
    </location>
</feature>
<dbReference type="Pfam" id="PF15998">
    <property type="entry name" value="DUF4773"/>
    <property type="match status" value="1"/>
</dbReference>
<keyword evidence="1" id="KW-0472">Membrane</keyword>
<dbReference type="WBParaSite" id="Gr19_v10_g11764.t1">
    <property type="protein sequence ID" value="Gr19_v10_g11764.t1"/>
    <property type="gene ID" value="Gr19_v10_g11764"/>
</dbReference>
<keyword evidence="3" id="KW-1185">Reference proteome</keyword>
<evidence type="ECO:0000256" key="1">
    <source>
        <dbReference type="SAM" id="Phobius"/>
    </source>
</evidence>
<dbReference type="PANTHER" id="PTHR36299">
    <property type="entry name" value="AGAP008005-PA"/>
    <property type="match status" value="1"/>
</dbReference>
<evidence type="ECO:0000313" key="4">
    <source>
        <dbReference type="WBParaSite" id="Gr19_v10_g11764.t1"/>
    </source>
</evidence>
<dbReference type="Proteomes" id="UP000887572">
    <property type="component" value="Unplaced"/>
</dbReference>
<reference evidence="4" key="1">
    <citation type="submission" date="2022-11" db="UniProtKB">
        <authorList>
            <consortium name="WormBaseParasite"/>
        </authorList>
    </citation>
    <scope>IDENTIFICATION</scope>
</reference>
<dbReference type="InterPro" id="IPR031941">
    <property type="entry name" value="DUF4773"/>
</dbReference>
<proteinExistence type="predicted"/>
<organism evidence="3 4">
    <name type="scientific">Globodera rostochiensis</name>
    <name type="common">Golden nematode worm</name>
    <name type="synonym">Heterodera rostochiensis</name>
    <dbReference type="NCBI Taxonomy" id="31243"/>
    <lineage>
        <taxon>Eukaryota</taxon>
        <taxon>Metazoa</taxon>
        <taxon>Ecdysozoa</taxon>
        <taxon>Nematoda</taxon>
        <taxon>Chromadorea</taxon>
        <taxon>Rhabditida</taxon>
        <taxon>Tylenchina</taxon>
        <taxon>Tylenchomorpha</taxon>
        <taxon>Tylenchoidea</taxon>
        <taxon>Heteroderidae</taxon>
        <taxon>Heteroderinae</taxon>
        <taxon>Globodera</taxon>
    </lineage>
</organism>
<name>A0A914GWA1_GLORO</name>
<sequence length="696" mass="75746">MLEKAKHFANRYLTRSDLRHLHRRVVRARCGGATAAKIRRVVWHFLTEALSPEQKSNWGWKKANSGWIFIGFNFNYGTSPISGVQLNDFGPMKRMHNFLKCLLSVGLPIAFIGLSASALHVDEPGKSLQKIGKLRDSLCAANSLRKYAKQVDAYCMAQQQKMTKFFVKSANLSTENGCLCADGRCSCCADLNLDFCLVHVHNNICLDFAYLAKSLAIEVAVVVDGRDVFNITLSAINPPPLCLPFFVGSFCFKFYNLKVSGYSFSGCVLFEMLMFHEKVVHEKLGCFKIPVPIPSAAEFKAAHRKLLIVFCDCAAAVQQQQLIRPCSFTDELNGFYASWHTNCSGLVNFVINSYNFPRPKVPSAASGFPAFSPPFTNFWIGIGFRLVSTELIMVENQANGGVLISQARVEPDRLPQRQIGHGILLNPRGSFVGGTTLEATFSIDESLLRGCKEFLFFAMPTPLDVPFAAIPPPHVREVCELGRMCARFPCPPGKALGKQKRSASFGGGGGFGGPVGMMDFIGTGGPQDPTMPMTLMNDIGSMNPSILNGYGNKFGPNGYRFGPGSYGSGYGGNGYYGGGYGSTYGAGSGLNPYGSGGGFYSGAALPYSMYWPQSPSLQYPMMGGGTPLQYSSQNPYSTGYWGGFMNNVFPLQHLPVFTAPPDSPTPATVLQVPFTVTVPTFELCTKSIYCDLLATV</sequence>
<evidence type="ECO:0000313" key="3">
    <source>
        <dbReference type="Proteomes" id="UP000887572"/>
    </source>
</evidence>
<feature type="domain" description="DUF4773" evidence="2">
    <location>
        <begin position="178"/>
        <end position="289"/>
    </location>
</feature>
<protein>
    <submittedName>
        <fullName evidence="4">DUF4773 domain-containing protein</fullName>
    </submittedName>
</protein>
<keyword evidence="1" id="KW-1133">Transmembrane helix</keyword>
<dbReference type="PANTHER" id="PTHR36299:SF2">
    <property type="entry name" value="DUF4773 DOMAIN-CONTAINING PROTEIN"/>
    <property type="match status" value="1"/>
</dbReference>
<keyword evidence="1" id="KW-0812">Transmembrane</keyword>
<evidence type="ECO:0000259" key="2">
    <source>
        <dbReference type="Pfam" id="PF15998"/>
    </source>
</evidence>
<accession>A0A914GWA1</accession>
<dbReference type="AlphaFoldDB" id="A0A914GWA1"/>